<keyword evidence="2" id="KW-0547">Nucleotide-binding</keyword>
<name>A0A067RI83_ZOONE</name>
<evidence type="ECO:0000256" key="3">
    <source>
        <dbReference type="ARBA" id="ARBA00022840"/>
    </source>
</evidence>
<dbReference type="EMBL" id="KK852665">
    <property type="protein sequence ID" value="KDR18976.1"/>
    <property type="molecule type" value="Genomic_DNA"/>
</dbReference>
<dbReference type="InterPro" id="IPR027417">
    <property type="entry name" value="P-loop_NTPase"/>
</dbReference>
<dbReference type="GO" id="GO:0005524">
    <property type="term" value="F:ATP binding"/>
    <property type="evidence" value="ECO:0007669"/>
    <property type="project" value="UniProtKB-KW"/>
</dbReference>
<dbReference type="GO" id="GO:0004798">
    <property type="term" value="F:dTMP kinase activity"/>
    <property type="evidence" value="ECO:0007669"/>
    <property type="project" value="TreeGrafter"/>
</dbReference>
<dbReference type="GO" id="GO:0006235">
    <property type="term" value="P:dTTP biosynthetic process"/>
    <property type="evidence" value="ECO:0007669"/>
    <property type="project" value="TreeGrafter"/>
</dbReference>
<accession>A0A067RI83</accession>
<evidence type="ECO:0000256" key="1">
    <source>
        <dbReference type="ARBA" id="ARBA00009776"/>
    </source>
</evidence>
<dbReference type="PANTHER" id="PTHR10344:SF4">
    <property type="entry name" value="UMP-CMP KINASE 2, MITOCHONDRIAL"/>
    <property type="match status" value="1"/>
</dbReference>
<dbReference type="STRING" id="136037.A0A067RI83"/>
<evidence type="ECO:0000313" key="6">
    <source>
        <dbReference type="Proteomes" id="UP000027135"/>
    </source>
</evidence>
<dbReference type="GO" id="GO:0005739">
    <property type="term" value="C:mitochondrion"/>
    <property type="evidence" value="ECO:0007669"/>
    <property type="project" value="TreeGrafter"/>
</dbReference>
<keyword evidence="3" id="KW-0067">ATP-binding</keyword>
<feature type="domain" description="Thymidylate kinase-like" evidence="4">
    <location>
        <begin position="62"/>
        <end position="243"/>
    </location>
</feature>
<dbReference type="GO" id="GO:0006227">
    <property type="term" value="P:dUDP biosynthetic process"/>
    <property type="evidence" value="ECO:0007669"/>
    <property type="project" value="TreeGrafter"/>
</dbReference>
<dbReference type="eggNOG" id="KOG3327">
    <property type="taxonomic scope" value="Eukaryota"/>
</dbReference>
<keyword evidence="5" id="KW-0418">Kinase</keyword>
<keyword evidence="5" id="KW-0808">Transferase</keyword>
<dbReference type="GO" id="GO:0004550">
    <property type="term" value="F:nucleoside diphosphate kinase activity"/>
    <property type="evidence" value="ECO:0007669"/>
    <property type="project" value="TreeGrafter"/>
</dbReference>
<keyword evidence="6" id="KW-1185">Reference proteome</keyword>
<evidence type="ECO:0000259" key="4">
    <source>
        <dbReference type="Pfam" id="PF02223"/>
    </source>
</evidence>
<comment type="similarity">
    <text evidence="1">Belongs to the thymidylate kinase family.</text>
</comment>
<proteinExistence type="inferred from homology"/>
<dbReference type="AlphaFoldDB" id="A0A067RI83"/>
<dbReference type="Pfam" id="PF02223">
    <property type="entry name" value="Thymidylate_kin"/>
    <property type="match status" value="1"/>
</dbReference>
<dbReference type="Gene3D" id="3.40.50.300">
    <property type="entry name" value="P-loop containing nucleotide triphosphate hydrolases"/>
    <property type="match status" value="1"/>
</dbReference>
<dbReference type="SUPFAM" id="SSF52540">
    <property type="entry name" value="P-loop containing nucleoside triphosphate hydrolases"/>
    <property type="match status" value="1"/>
</dbReference>
<dbReference type="InterPro" id="IPR039430">
    <property type="entry name" value="Thymidylate_kin-like_dom"/>
</dbReference>
<dbReference type="OrthoDB" id="425602at2759"/>
<reference evidence="5 6" key="1">
    <citation type="journal article" date="2014" name="Nat. Commun.">
        <title>Molecular traces of alternative social organization in a termite genome.</title>
        <authorList>
            <person name="Terrapon N."/>
            <person name="Li C."/>
            <person name="Robertson H.M."/>
            <person name="Ji L."/>
            <person name="Meng X."/>
            <person name="Booth W."/>
            <person name="Chen Z."/>
            <person name="Childers C.P."/>
            <person name="Glastad K.M."/>
            <person name="Gokhale K."/>
            <person name="Gowin J."/>
            <person name="Gronenberg W."/>
            <person name="Hermansen R.A."/>
            <person name="Hu H."/>
            <person name="Hunt B.G."/>
            <person name="Huylmans A.K."/>
            <person name="Khalil S.M."/>
            <person name="Mitchell R.D."/>
            <person name="Munoz-Torres M.C."/>
            <person name="Mustard J.A."/>
            <person name="Pan H."/>
            <person name="Reese J.T."/>
            <person name="Scharf M.E."/>
            <person name="Sun F."/>
            <person name="Vogel H."/>
            <person name="Xiao J."/>
            <person name="Yang W."/>
            <person name="Yang Z."/>
            <person name="Yang Z."/>
            <person name="Zhou J."/>
            <person name="Zhu J."/>
            <person name="Brent C.S."/>
            <person name="Elsik C.G."/>
            <person name="Goodisman M.A."/>
            <person name="Liberles D.A."/>
            <person name="Roe R.M."/>
            <person name="Vargo E.L."/>
            <person name="Vilcinskas A."/>
            <person name="Wang J."/>
            <person name="Bornberg-Bauer E."/>
            <person name="Korb J."/>
            <person name="Zhang G."/>
            <person name="Liebig J."/>
        </authorList>
    </citation>
    <scope>NUCLEOTIDE SEQUENCE [LARGE SCALE GENOMIC DNA]</scope>
    <source>
        <tissue evidence="5">Whole organism</tissue>
    </source>
</reference>
<dbReference type="GO" id="GO:0006233">
    <property type="term" value="P:dTDP biosynthetic process"/>
    <property type="evidence" value="ECO:0007669"/>
    <property type="project" value="TreeGrafter"/>
</dbReference>
<dbReference type="OMA" id="VDRWWCS"/>
<sequence>MSEGNVNFSSVYHSLDAILNFLKKGEFDHLPQVEQLLAIFSANYSHSIVKSKAERLHPFIVLEGLDGSGKTTMARKLTNKLSGQTMLTPPTCLHLLRSYFDDQPVGLRRAYYGLGNYIAAREVERLVQSCPVVMDRFWHSTAAWAIADEVRDKSLWLPPASDPIYNWPEDLTKPNIVLFLGLDETVRTARHKGRNTTDTDEEQQLAKDGLFRETIIEAYKRIAGVHLVEIDASNYPNKVMKEIQEAIQHLLQQHQATD</sequence>
<evidence type="ECO:0000313" key="5">
    <source>
        <dbReference type="EMBL" id="KDR18976.1"/>
    </source>
</evidence>
<dbReference type="PANTHER" id="PTHR10344">
    <property type="entry name" value="THYMIDYLATE KINASE"/>
    <property type="match status" value="1"/>
</dbReference>
<dbReference type="InParanoid" id="A0A067RI83"/>
<dbReference type="Proteomes" id="UP000027135">
    <property type="component" value="Unassembled WGS sequence"/>
</dbReference>
<protein>
    <submittedName>
        <fullName evidence="5">UMP-CMP kinase 2, mitochondrial</fullName>
    </submittedName>
</protein>
<organism evidence="5 6">
    <name type="scientific">Zootermopsis nevadensis</name>
    <name type="common">Dampwood termite</name>
    <dbReference type="NCBI Taxonomy" id="136037"/>
    <lineage>
        <taxon>Eukaryota</taxon>
        <taxon>Metazoa</taxon>
        <taxon>Ecdysozoa</taxon>
        <taxon>Arthropoda</taxon>
        <taxon>Hexapoda</taxon>
        <taxon>Insecta</taxon>
        <taxon>Pterygota</taxon>
        <taxon>Neoptera</taxon>
        <taxon>Polyneoptera</taxon>
        <taxon>Dictyoptera</taxon>
        <taxon>Blattodea</taxon>
        <taxon>Blattoidea</taxon>
        <taxon>Termitoidae</taxon>
        <taxon>Termopsidae</taxon>
        <taxon>Zootermopsis</taxon>
    </lineage>
</organism>
<evidence type="ECO:0000256" key="2">
    <source>
        <dbReference type="ARBA" id="ARBA00022741"/>
    </source>
</evidence>
<gene>
    <name evidence="5" type="ORF">L798_05855</name>
</gene>